<keyword evidence="1" id="KW-0479">Metal-binding</keyword>
<dbReference type="AlphaFoldDB" id="A0A8H5BUX3"/>
<dbReference type="Pfam" id="PF20179">
    <property type="entry name" value="MSS51_C"/>
    <property type="match status" value="1"/>
</dbReference>
<dbReference type="OrthoDB" id="432970at2759"/>
<accession>A0A8H5BUX3</accession>
<dbReference type="InterPro" id="IPR046824">
    <property type="entry name" value="Mss51-like_C"/>
</dbReference>
<evidence type="ECO:0000256" key="4">
    <source>
        <dbReference type="PROSITE-ProRule" id="PRU00134"/>
    </source>
</evidence>
<dbReference type="SUPFAM" id="SSF144232">
    <property type="entry name" value="HIT/MYND zinc finger-like"/>
    <property type="match status" value="1"/>
</dbReference>
<comment type="caution">
    <text evidence="6">The sequence shown here is derived from an EMBL/GenBank/DDBJ whole genome shotgun (WGS) entry which is preliminary data.</text>
</comment>
<feature type="domain" description="MYND-type" evidence="5">
    <location>
        <begin position="18"/>
        <end position="58"/>
    </location>
</feature>
<dbReference type="Proteomes" id="UP000567179">
    <property type="component" value="Unassembled WGS sequence"/>
</dbReference>
<keyword evidence="3" id="KW-0862">Zinc</keyword>
<reference evidence="6 7" key="1">
    <citation type="journal article" date="2020" name="ISME J.">
        <title>Uncovering the hidden diversity of litter-decomposition mechanisms in mushroom-forming fungi.</title>
        <authorList>
            <person name="Floudas D."/>
            <person name="Bentzer J."/>
            <person name="Ahren D."/>
            <person name="Johansson T."/>
            <person name="Persson P."/>
            <person name="Tunlid A."/>
        </authorList>
    </citation>
    <scope>NUCLEOTIDE SEQUENCE [LARGE SCALE GENOMIC DNA]</scope>
    <source>
        <strain evidence="6 7">CBS 101986</strain>
    </source>
</reference>
<evidence type="ECO:0000313" key="6">
    <source>
        <dbReference type="EMBL" id="KAF5329763.1"/>
    </source>
</evidence>
<sequence length="480" mass="53322">MDGFGAIPTVITTYAQACVQCGKGKKDAPLQRCGGCHRVCYCGSECQTAHWPKHKAICKALKTLETKHAEELRRPFQAVDEFSGEPVGNADLANACISRVSKVEKRVLTERLGRRPVFDEESLMDWQPRCLACGRSNLILRVEASSESKVALPTLKECPDCHLSFACNDTHWNAVESSHKTLPCRDSVYGKSQCQMNRAVLQDLLFSQAMVKVQAQIGPFRWAPKRTMSKWTSLTGVDWSDYESELKNEFGDRVAADSMLKPMLRAVTEGMSMPLTMLWALEILNGEDLSWTKKDVLNIHVLNATAKEAFYADIFEEILHRLPEVKTLNLNFIGPELTVVAGSKLVTAPMKSCPDCSRTGRKRVHQYHAKSYDAYLRTQGAGYTSPDLAVAFNSDSSQRALPVWKDTLKALMDRHVPTVFTAFTHNDAQAESRLLQATGATLVPELGPRLNPWGSVLVKMTPNTINGFYASSGWLSGGFR</sequence>
<keyword evidence="7" id="KW-1185">Reference proteome</keyword>
<dbReference type="EMBL" id="JAACJJ010000002">
    <property type="protein sequence ID" value="KAF5329763.1"/>
    <property type="molecule type" value="Genomic_DNA"/>
</dbReference>
<keyword evidence="2 4" id="KW-0863">Zinc-finger</keyword>
<gene>
    <name evidence="6" type="ORF">D9619_009281</name>
</gene>
<dbReference type="PROSITE" id="PS01360">
    <property type="entry name" value="ZF_MYND_1"/>
    <property type="match status" value="1"/>
</dbReference>
<dbReference type="PANTHER" id="PTHR28069">
    <property type="entry name" value="GH20023P"/>
    <property type="match status" value="1"/>
</dbReference>
<evidence type="ECO:0000256" key="3">
    <source>
        <dbReference type="ARBA" id="ARBA00022833"/>
    </source>
</evidence>
<evidence type="ECO:0000256" key="1">
    <source>
        <dbReference type="ARBA" id="ARBA00022723"/>
    </source>
</evidence>
<evidence type="ECO:0000259" key="5">
    <source>
        <dbReference type="PROSITE" id="PS50865"/>
    </source>
</evidence>
<proteinExistence type="predicted"/>
<dbReference type="GO" id="GO:0008270">
    <property type="term" value="F:zinc ion binding"/>
    <property type="evidence" value="ECO:0007669"/>
    <property type="project" value="UniProtKB-KW"/>
</dbReference>
<evidence type="ECO:0000256" key="2">
    <source>
        <dbReference type="ARBA" id="ARBA00022771"/>
    </source>
</evidence>
<organism evidence="6 7">
    <name type="scientific">Psilocybe cf. subviscida</name>
    <dbReference type="NCBI Taxonomy" id="2480587"/>
    <lineage>
        <taxon>Eukaryota</taxon>
        <taxon>Fungi</taxon>
        <taxon>Dikarya</taxon>
        <taxon>Basidiomycota</taxon>
        <taxon>Agaricomycotina</taxon>
        <taxon>Agaricomycetes</taxon>
        <taxon>Agaricomycetidae</taxon>
        <taxon>Agaricales</taxon>
        <taxon>Agaricineae</taxon>
        <taxon>Strophariaceae</taxon>
        <taxon>Psilocybe</taxon>
    </lineage>
</organism>
<evidence type="ECO:0000313" key="7">
    <source>
        <dbReference type="Proteomes" id="UP000567179"/>
    </source>
</evidence>
<protein>
    <recommendedName>
        <fullName evidence="5">MYND-type domain-containing protein</fullName>
    </recommendedName>
</protein>
<dbReference type="Gene3D" id="6.10.140.2220">
    <property type="match status" value="1"/>
</dbReference>
<dbReference type="PROSITE" id="PS50865">
    <property type="entry name" value="ZF_MYND_2"/>
    <property type="match status" value="1"/>
</dbReference>
<name>A0A8H5BUX3_9AGAR</name>
<dbReference type="Pfam" id="PF01753">
    <property type="entry name" value="zf-MYND"/>
    <property type="match status" value="1"/>
</dbReference>
<dbReference type="InterPro" id="IPR002893">
    <property type="entry name" value="Znf_MYND"/>
</dbReference>